<dbReference type="AlphaFoldDB" id="A0A7X3MDZ7"/>
<dbReference type="SUPFAM" id="SSF53448">
    <property type="entry name" value="Nucleotide-diphospho-sugar transferases"/>
    <property type="match status" value="1"/>
</dbReference>
<comment type="caution">
    <text evidence="2">The sequence shown here is derived from an EMBL/GenBank/DDBJ whole genome shotgun (WGS) entry which is preliminary data.</text>
</comment>
<proteinExistence type="predicted"/>
<dbReference type="Gene3D" id="3.40.50.720">
    <property type="entry name" value="NAD(P)-binding Rossmann-like Domain"/>
    <property type="match status" value="1"/>
</dbReference>
<evidence type="ECO:0000259" key="1">
    <source>
        <dbReference type="Pfam" id="PF00535"/>
    </source>
</evidence>
<keyword evidence="2" id="KW-0808">Transferase</keyword>
<protein>
    <submittedName>
        <fullName evidence="2">Glycosyltransferase</fullName>
    </submittedName>
</protein>
<name>A0A7X3MDZ7_9FIRM</name>
<dbReference type="InterPro" id="IPR001173">
    <property type="entry name" value="Glyco_trans_2-like"/>
</dbReference>
<accession>A0A7X3MDZ7</accession>
<dbReference type="InterPro" id="IPR029044">
    <property type="entry name" value="Nucleotide-diphossugar_trans"/>
</dbReference>
<dbReference type="EMBL" id="WUQX01000001">
    <property type="protein sequence ID" value="MXP74685.1"/>
    <property type="molecule type" value="Genomic_DNA"/>
</dbReference>
<evidence type="ECO:0000313" key="3">
    <source>
        <dbReference type="Proteomes" id="UP000460412"/>
    </source>
</evidence>
<dbReference type="GO" id="GO:0016740">
    <property type="term" value="F:transferase activity"/>
    <property type="evidence" value="ECO:0007669"/>
    <property type="project" value="UniProtKB-KW"/>
</dbReference>
<dbReference type="Gene3D" id="3.90.550.10">
    <property type="entry name" value="Spore Coat Polysaccharide Biosynthesis Protein SpsA, Chain A"/>
    <property type="match status" value="1"/>
</dbReference>
<evidence type="ECO:0000313" key="2">
    <source>
        <dbReference type="EMBL" id="MXP74685.1"/>
    </source>
</evidence>
<dbReference type="Pfam" id="PF00535">
    <property type="entry name" value="Glycos_transf_2"/>
    <property type="match status" value="1"/>
</dbReference>
<gene>
    <name evidence="2" type="ORF">GN277_04625</name>
</gene>
<feature type="domain" description="Glycosyltransferase 2-like" evidence="1">
    <location>
        <begin position="154"/>
        <end position="270"/>
    </location>
</feature>
<dbReference type="Proteomes" id="UP000460412">
    <property type="component" value="Unassembled WGS sequence"/>
</dbReference>
<keyword evidence="3" id="KW-1185">Reference proteome</keyword>
<sequence>MDKNKDIISYDVYELDLYDLKNKVEKLNVDEVIVYGIGNNGAEINRLFKNIGVKIKYYLDVKARNEVRTFKGIKVVDPEALPEMYKGEYIVISPSIHDSIYDWMKKHNIPDEKLILSFYKTESMCIDYGNHYGVKPSADIGYCGTRTERVKATFVTIAYNTPENLLRRAIESVLRQTLRDIKYLFILNGPTDDTARIVNEYAKMDARISVIDMGCNLPWTDIKLLNAIRDNIEGDYCCQLDSDDYYDERFLEEAVEIGDRNRADIICVRTCLFCADSEYNPMDAGLDYDWHDKFYFNVVHPQCHIIGHKNIMLAYARSKICSTFWGKLYTNTLMKRYLDYLTNLPAAERELYYRLDTAMTYRILSMAERVFYSDKVLHFSQYSKKNSTFTLAPIEWLMSLWYSYKGLKDEIYSYYGKKKAKAYSKGFLQVHLLWMVGRKGMLDSVDSSKYRDAVIDHFREMISDKIFKSILINKGQYMKADCREFYEKVYALSGKRGVV</sequence>
<dbReference type="RefSeq" id="WP_159750034.1">
    <property type="nucleotide sequence ID" value="NZ_WUQX01000001.1"/>
</dbReference>
<dbReference type="CDD" id="cd00761">
    <property type="entry name" value="Glyco_tranf_GTA_type"/>
    <property type="match status" value="1"/>
</dbReference>
<reference evidence="2 3" key="1">
    <citation type="submission" date="2019-12" db="EMBL/GenBank/DDBJ databases">
        <title>Sporaefaciens musculi gen. nov., sp. nov., a novel bacterium isolated from the caecum of an obese mouse.</title>
        <authorList>
            <person name="Rasmussen T.S."/>
            <person name="Streidl T."/>
            <person name="Hitch T.C.A."/>
            <person name="Wortmann E."/>
            <person name="Deptula P."/>
            <person name="Hansen M."/>
            <person name="Nielsen D.S."/>
            <person name="Clavel T."/>
            <person name="Vogensen F.K."/>
        </authorList>
    </citation>
    <scope>NUCLEOTIDE SEQUENCE [LARGE SCALE GENOMIC DNA]</scope>
    <source>
        <strain evidence="2 3">WCA-9-b2</strain>
    </source>
</reference>
<organism evidence="2 3">
    <name type="scientific">Sporofaciens musculi</name>
    <dbReference type="NCBI Taxonomy" id="2681861"/>
    <lineage>
        <taxon>Bacteria</taxon>
        <taxon>Bacillati</taxon>
        <taxon>Bacillota</taxon>
        <taxon>Clostridia</taxon>
        <taxon>Lachnospirales</taxon>
        <taxon>Lachnospiraceae</taxon>
        <taxon>Sporofaciens</taxon>
    </lineage>
</organism>